<organism evidence="10 11">
    <name type="scientific">Azohydromonas caseinilytica</name>
    <dbReference type="NCBI Taxonomy" id="2728836"/>
    <lineage>
        <taxon>Bacteria</taxon>
        <taxon>Pseudomonadati</taxon>
        <taxon>Pseudomonadota</taxon>
        <taxon>Betaproteobacteria</taxon>
        <taxon>Burkholderiales</taxon>
        <taxon>Sphaerotilaceae</taxon>
        <taxon>Azohydromonas</taxon>
    </lineage>
</organism>
<evidence type="ECO:0000256" key="1">
    <source>
        <dbReference type="ARBA" id="ARBA00004167"/>
    </source>
</evidence>
<keyword evidence="4 8" id="KW-0812">Transmembrane</keyword>
<dbReference type="RefSeq" id="WP_169160550.1">
    <property type="nucleotide sequence ID" value="NZ_JABBFW010000007.1"/>
</dbReference>
<evidence type="ECO:0000256" key="6">
    <source>
        <dbReference type="ARBA" id="ARBA00023136"/>
    </source>
</evidence>
<dbReference type="Pfam" id="PF26002">
    <property type="entry name" value="Beta-barrel_AprE"/>
    <property type="match status" value="1"/>
</dbReference>
<evidence type="ECO:0000313" key="11">
    <source>
        <dbReference type="Proteomes" id="UP000574067"/>
    </source>
</evidence>
<dbReference type="InterPro" id="IPR006144">
    <property type="entry name" value="Secretion_HlyD_CS"/>
</dbReference>
<evidence type="ECO:0000256" key="7">
    <source>
        <dbReference type="SAM" id="Coils"/>
    </source>
</evidence>
<comment type="caution">
    <text evidence="10">The sequence shown here is derived from an EMBL/GenBank/DDBJ whole genome shotgun (WGS) entry which is preliminary data.</text>
</comment>
<name>A0A848F8S9_9BURK</name>
<keyword evidence="7" id="KW-0175">Coiled coil</keyword>
<gene>
    <name evidence="10" type="ORF">HHL10_11725</name>
</gene>
<keyword evidence="5 8" id="KW-1133">Transmembrane helix</keyword>
<evidence type="ECO:0000313" key="10">
    <source>
        <dbReference type="EMBL" id="NML15638.1"/>
    </source>
</evidence>
<proteinExistence type="inferred from homology"/>
<feature type="coiled-coil region" evidence="7">
    <location>
        <begin position="134"/>
        <end position="196"/>
    </location>
</feature>
<reference evidence="10 11" key="1">
    <citation type="submission" date="2020-04" db="EMBL/GenBank/DDBJ databases">
        <title>Azohydromonas sp. isolated from soil.</title>
        <authorList>
            <person name="Dahal R.H."/>
        </authorList>
    </citation>
    <scope>NUCLEOTIDE SEQUENCE [LARGE SCALE GENOMIC DNA]</scope>
    <source>
        <strain evidence="10 11">G-1-1-14</strain>
    </source>
</reference>
<comment type="similarity">
    <text evidence="2">Belongs to the membrane fusion protein (MFP) (TC 8.A.1) family.</text>
</comment>
<sequence>MRSRSPSDAPSQAREDGARGGTATLFRHEVLAARQAQWLGTVLLTPRLSHRVFTLAGALAAAAIVALLFLGHFTRTARVNGWLVPQLGVVRVFAPRPGVVTALQAQEGQAVRQGQPLLTLSDELQSATLGGVQAEVARQQAQRRESLLAEHEQQERLLAQQQRALAERVAALRGELQQSEREIAVLQARRAIALRNEKLHREQFKEGFISEMRLQLVEAERLEQDARLGALERGRLALERERMTAEAELADLPLKTQKELALIERNLAQLGQERVEAEARREIVMPAPQDGTVTSIQAVRGAAATTAVPLLAIVPAGSRLEAHLYGPSRAVGFVRPGQTVRLRYQAYPYQRFGHHEGVIESVSRSAVSPAELPPQLAGVADQGDTATAPGAREPIYRITVRLARQDVQAYGQSFALQPGMTLQADVLLERRPLYQWVLDPLYAVTGKLP</sequence>
<evidence type="ECO:0000259" key="9">
    <source>
        <dbReference type="Pfam" id="PF26002"/>
    </source>
</evidence>
<feature type="domain" description="AprE-like beta-barrel" evidence="9">
    <location>
        <begin position="329"/>
        <end position="426"/>
    </location>
</feature>
<dbReference type="GO" id="GO:0016020">
    <property type="term" value="C:membrane"/>
    <property type="evidence" value="ECO:0007669"/>
    <property type="project" value="UniProtKB-SubCell"/>
</dbReference>
<dbReference type="Proteomes" id="UP000574067">
    <property type="component" value="Unassembled WGS sequence"/>
</dbReference>
<dbReference type="PRINTS" id="PR01490">
    <property type="entry name" value="RTXTOXIND"/>
</dbReference>
<dbReference type="GO" id="GO:0009306">
    <property type="term" value="P:protein secretion"/>
    <property type="evidence" value="ECO:0007669"/>
    <property type="project" value="InterPro"/>
</dbReference>
<dbReference type="SUPFAM" id="SSF111369">
    <property type="entry name" value="HlyD-like secretion proteins"/>
    <property type="match status" value="1"/>
</dbReference>
<accession>A0A848F8S9</accession>
<dbReference type="Gene3D" id="2.40.30.170">
    <property type="match status" value="1"/>
</dbReference>
<dbReference type="Gene3D" id="2.40.50.100">
    <property type="match status" value="1"/>
</dbReference>
<keyword evidence="6 8" id="KW-0472">Membrane</keyword>
<feature type="coiled-coil region" evidence="7">
    <location>
        <begin position="228"/>
        <end position="280"/>
    </location>
</feature>
<dbReference type="InterPro" id="IPR050739">
    <property type="entry name" value="MFP"/>
</dbReference>
<comment type="subcellular location">
    <subcellularLocation>
        <location evidence="1">Membrane</location>
        <topology evidence="1">Single-pass membrane protein</topology>
    </subcellularLocation>
</comment>
<keyword evidence="11" id="KW-1185">Reference proteome</keyword>
<dbReference type="PROSITE" id="PS00543">
    <property type="entry name" value="HLYD_FAMILY"/>
    <property type="match status" value="1"/>
</dbReference>
<feature type="transmembrane region" description="Helical" evidence="8">
    <location>
        <begin position="52"/>
        <end position="70"/>
    </location>
</feature>
<dbReference type="InterPro" id="IPR058982">
    <property type="entry name" value="Beta-barrel_AprE"/>
</dbReference>
<evidence type="ECO:0000256" key="2">
    <source>
        <dbReference type="ARBA" id="ARBA00009477"/>
    </source>
</evidence>
<keyword evidence="3" id="KW-0813">Transport</keyword>
<dbReference type="PANTHER" id="PTHR30386:SF28">
    <property type="entry name" value="EXPORTED PROTEIN"/>
    <property type="match status" value="1"/>
</dbReference>
<evidence type="ECO:0000256" key="3">
    <source>
        <dbReference type="ARBA" id="ARBA00022448"/>
    </source>
</evidence>
<dbReference type="EMBL" id="JABBFW010000007">
    <property type="protein sequence ID" value="NML15638.1"/>
    <property type="molecule type" value="Genomic_DNA"/>
</dbReference>
<evidence type="ECO:0000256" key="4">
    <source>
        <dbReference type="ARBA" id="ARBA00022692"/>
    </source>
</evidence>
<dbReference type="PANTHER" id="PTHR30386">
    <property type="entry name" value="MEMBRANE FUSION SUBUNIT OF EMRAB-TOLC MULTIDRUG EFFLUX PUMP"/>
    <property type="match status" value="1"/>
</dbReference>
<dbReference type="AlphaFoldDB" id="A0A848F8S9"/>
<protein>
    <submittedName>
        <fullName evidence="10">HlyD family efflux transporter periplasmic adaptor subunit</fullName>
    </submittedName>
</protein>
<evidence type="ECO:0000256" key="8">
    <source>
        <dbReference type="SAM" id="Phobius"/>
    </source>
</evidence>
<evidence type="ECO:0000256" key="5">
    <source>
        <dbReference type="ARBA" id="ARBA00022989"/>
    </source>
</evidence>